<dbReference type="PROSITE" id="PS00086">
    <property type="entry name" value="CYTOCHROME_P450"/>
    <property type="match status" value="1"/>
</dbReference>
<dbReference type="Proteomes" id="UP000054270">
    <property type="component" value="Unassembled WGS sequence"/>
</dbReference>
<dbReference type="EMBL" id="KN817556">
    <property type="protein sequence ID" value="KJA21612.1"/>
    <property type="molecule type" value="Genomic_DNA"/>
</dbReference>
<dbReference type="GO" id="GO:0004497">
    <property type="term" value="F:monooxygenase activity"/>
    <property type="evidence" value="ECO:0007669"/>
    <property type="project" value="UniProtKB-KW"/>
</dbReference>
<feature type="binding site" description="axial binding residue" evidence="8">
    <location>
        <position position="516"/>
    </location>
    <ligand>
        <name>heme</name>
        <dbReference type="ChEBI" id="CHEBI:30413"/>
    </ligand>
    <ligandPart>
        <name>Fe</name>
        <dbReference type="ChEBI" id="CHEBI:18248"/>
    </ligandPart>
</feature>
<keyword evidence="6 8" id="KW-0408">Iron</keyword>
<dbReference type="PRINTS" id="PR00385">
    <property type="entry name" value="P450"/>
</dbReference>
<dbReference type="InterPro" id="IPR001128">
    <property type="entry name" value="Cyt_P450"/>
</dbReference>
<keyword evidence="4 8" id="KW-0479">Metal-binding</keyword>
<dbReference type="OMA" id="WSERYGH"/>
<proteinExistence type="inferred from homology"/>
<comment type="similarity">
    <text evidence="2 9">Belongs to the cytochrome P450 family.</text>
</comment>
<keyword evidence="5 9" id="KW-0560">Oxidoreductase</keyword>
<keyword evidence="7 9" id="KW-0503">Monooxygenase</keyword>
<reference evidence="11" key="1">
    <citation type="submission" date="2014-04" db="EMBL/GenBank/DDBJ databases">
        <title>Evolutionary Origins and Diversification of the Mycorrhizal Mutualists.</title>
        <authorList>
            <consortium name="DOE Joint Genome Institute"/>
            <consortium name="Mycorrhizal Genomics Consortium"/>
            <person name="Kohler A."/>
            <person name="Kuo A."/>
            <person name="Nagy L.G."/>
            <person name="Floudas D."/>
            <person name="Copeland A."/>
            <person name="Barry K.W."/>
            <person name="Cichocki N."/>
            <person name="Veneault-Fourrey C."/>
            <person name="LaButti K."/>
            <person name="Lindquist E.A."/>
            <person name="Lipzen A."/>
            <person name="Lundell T."/>
            <person name="Morin E."/>
            <person name="Murat C."/>
            <person name="Riley R."/>
            <person name="Ohm R."/>
            <person name="Sun H."/>
            <person name="Tunlid A."/>
            <person name="Henrissat B."/>
            <person name="Grigoriev I.V."/>
            <person name="Hibbett D.S."/>
            <person name="Martin F."/>
        </authorList>
    </citation>
    <scope>NUCLEOTIDE SEQUENCE [LARGE SCALE GENOMIC DNA]</scope>
    <source>
        <strain evidence="11">FD-334 SS-4</strain>
    </source>
</reference>
<evidence type="ECO:0000313" key="10">
    <source>
        <dbReference type="EMBL" id="KJA21612.1"/>
    </source>
</evidence>
<name>A0A0D2L491_HYPSF</name>
<dbReference type="Gene3D" id="1.10.630.10">
    <property type="entry name" value="Cytochrome P450"/>
    <property type="match status" value="1"/>
</dbReference>
<dbReference type="SUPFAM" id="SSF48264">
    <property type="entry name" value="Cytochrome P450"/>
    <property type="match status" value="1"/>
</dbReference>
<dbReference type="InterPro" id="IPR047146">
    <property type="entry name" value="Cyt_P450_E_CYP52_fungi"/>
</dbReference>
<dbReference type="AlphaFoldDB" id="A0A0D2L491"/>
<dbReference type="InterPro" id="IPR036396">
    <property type="entry name" value="Cyt_P450_sf"/>
</dbReference>
<organism evidence="10 11">
    <name type="scientific">Hypholoma sublateritium (strain FD-334 SS-4)</name>
    <dbReference type="NCBI Taxonomy" id="945553"/>
    <lineage>
        <taxon>Eukaryota</taxon>
        <taxon>Fungi</taxon>
        <taxon>Dikarya</taxon>
        <taxon>Basidiomycota</taxon>
        <taxon>Agaricomycotina</taxon>
        <taxon>Agaricomycetes</taxon>
        <taxon>Agaricomycetidae</taxon>
        <taxon>Agaricales</taxon>
        <taxon>Agaricineae</taxon>
        <taxon>Strophariaceae</taxon>
        <taxon>Hypholoma</taxon>
    </lineage>
</organism>
<protein>
    <recommendedName>
        <fullName evidence="12">Cytochrome P450</fullName>
    </recommendedName>
</protein>
<dbReference type="PANTHER" id="PTHR24287">
    <property type="entry name" value="P450, PUTATIVE (EUROFUNG)-RELATED"/>
    <property type="match status" value="1"/>
</dbReference>
<evidence type="ECO:0000256" key="4">
    <source>
        <dbReference type="ARBA" id="ARBA00022723"/>
    </source>
</evidence>
<dbReference type="STRING" id="945553.A0A0D2L491"/>
<dbReference type="PRINTS" id="PR00463">
    <property type="entry name" value="EP450I"/>
</dbReference>
<dbReference type="InterPro" id="IPR017972">
    <property type="entry name" value="Cyt_P450_CS"/>
</dbReference>
<comment type="cofactor">
    <cofactor evidence="1 8">
        <name>heme</name>
        <dbReference type="ChEBI" id="CHEBI:30413"/>
    </cofactor>
</comment>
<dbReference type="OrthoDB" id="1470350at2759"/>
<dbReference type="GO" id="GO:0016705">
    <property type="term" value="F:oxidoreductase activity, acting on paired donors, with incorporation or reduction of molecular oxygen"/>
    <property type="evidence" value="ECO:0007669"/>
    <property type="project" value="InterPro"/>
</dbReference>
<evidence type="ECO:0000256" key="2">
    <source>
        <dbReference type="ARBA" id="ARBA00010617"/>
    </source>
</evidence>
<evidence type="ECO:0000256" key="8">
    <source>
        <dbReference type="PIRSR" id="PIRSR602401-1"/>
    </source>
</evidence>
<dbReference type="PANTHER" id="PTHR24287:SF1">
    <property type="entry name" value="P450, PUTATIVE (EUROFUNG)-RELATED"/>
    <property type="match status" value="1"/>
</dbReference>
<evidence type="ECO:0008006" key="12">
    <source>
        <dbReference type="Google" id="ProtNLM"/>
    </source>
</evidence>
<dbReference type="GO" id="GO:0020037">
    <property type="term" value="F:heme binding"/>
    <property type="evidence" value="ECO:0007669"/>
    <property type="project" value="InterPro"/>
</dbReference>
<evidence type="ECO:0000256" key="3">
    <source>
        <dbReference type="ARBA" id="ARBA00022617"/>
    </source>
</evidence>
<gene>
    <name evidence="10" type="ORF">HYPSUDRAFT_41731</name>
</gene>
<evidence type="ECO:0000256" key="5">
    <source>
        <dbReference type="ARBA" id="ARBA00023002"/>
    </source>
</evidence>
<evidence type="ECO:0000256" key="9">
    <source>
        <dbReference type="RuleBase" id="RU000461"/>
    </source>
</evidence>
<evidence type="ECO:0000256" key="7">
    <source>
        <dbReference type="ARBA" id="ARBA00023033"/>
    </source>
</evidence>
<evidence type="ECO:0000256" key="1">
    <source>
        <dbReference type="ARBA" id="ARBA00001971"/>
    </source>
</evidence>
<dbReference type="InterPro" id="IPR002401">
    <property type="entry name" value="Cyt_P450_E_grp-I"/>
</dbReference>
<dbReference type="Pfam" id="PF00067">
    <property type="entry name" value="p450"/>
    <property type="match status" value="1"/>
</dbReference>
<accession>A0A0D2L491</accession>
<evidence type="ECO:0000313" key="11">
    <source>
        <dbReference type="Proteomes" id="UP000054270"/>
    </source>
</evidence>
<keyword evidence="11" id="KW-1185">Reference proteome</keyword>
<dbReference type="GO" id="GO:0005506">
    <property type="term" value="F:iron ion binding"/>
    <property type="evidence" value="ECO:0007669"/>
    <property type="project" value="InterPro"/>
</dbReference>
<keyword evidence="3 8" id="KW-0349">Heme</keyword>
<sequence>MPLPPGPAHLLRNLPSLAIPPAAVLLGGELLAYVGVNVSQWALFMYALLSLPIAMFLRVQYAELADRRASAAHGAVLPPRVYDKWPGGITLLRKLMSNLRDGYPGEVFWEWTNAYGYTLNMKILFSNRFFTTEPEYIKAILATKFDSFEKGPEFNEQMRTILGTGVFNSDGEMWKFHRAMTRPFFSKDRISHFDIFERHAADALGQLKARLREGYAVDIQDLASRFTMDSATDFLFGKDVCSLSAGIPYPHDSGRVNADADNAPANRFSKAFDEAQRLIAVRARLGPNWPLAEFWNDKVLEQMKVINAFIEPIMHAAVERKRAETGESGKLALEKDREVKDGESLLDHLIHYTEDKTVLRDEILNILLAGRDTTTNSITFAIYMLSKHPEVCKRLRQEILEHVGESHRPTFDDMKDMKYLRAVINETIRLYPAVPFNVRTTSKEVVLPGKYGKEPFYLPAHCRFVYSVFHMHRRTDLWGPDAHEFDPDRFLDERLRKYLTHNPFIFLPFNAGPRICLGQQFAYHETSFFLIRLLQQFSSISHAYEAQPPASRPPPHWMGAEGTKGTDKIRIKTYMTMSVMGGCWVKMEEAQNDENEIPSNLSL</sequence>
<evidence type="ECO:0000256" key="6">
    <source>
        <dbReference type="ARBA" id="ARBA00023004"/>
    </source>
</evidence>
<dbReference type="CDD" id="cd11063">
    <property type="entry name" value="CYP52"/>
    <property type="match status" value="1"/>
</dbReference>